<feature type="transmembrane region" description="Helical" evidence="6">
    <location>
        <begin position="102"/>
        <end position="120"/>
    </location>
</feature>
<comment type="similarity">
    <text evidence="2 6">Belongs to the 4-toluene sulfonate uptake permease (TSUP) (TC 2.A.102) family.</text>
</comment>
<sequence>MEHLLVYLLLGAIIGVMSGMFGIGGGMFLTPILLLTGVSPVESITISLFYTMGTSVSGMAGHFRMKNTTIRRSLIIGASGIAATQSAQPLVLWMEKKGLDDTIIPIFYITLLVYFSYSLLKKGKMQPVSKKTSFISRRPLLGLLLIGFMGGFVSSALGVGGGFIIVPLLISIFGETAKKAVGTSMVGVLMIVSAGFAGYAFTTEFNVKLASALLLGGLAGAQAGVKVIRYFTSNEIKMMLGYLYIFTMLSVSLKLFHQKGAGLGVVSLFILLVLIRIGLRLLSKRKIRSH</sequence>
<proteinExistence type="inferred from homology"/>
<evidence type="ECO:0000256" key="5">
    <source>
        <dbReference type="ARBA" id="ARBA00023136"/>
    </source>
</evidence>
<evidence type="ECO:0000313" key="7">
    <source>
        <dbReference type="EMBL" id="MBM7694213.1"/>
    </source>
</evidence>
<keyword evidence="3 6" id="KW-0812">Transmembrane</keyword>
<evidence type="ECO:0000256" key="3">
    <source>
        <dbReference type="ARBA" id="ARBA00022692"/>
    </source>
</evidence>
<dbReference type="RefSeq" id="WP_204546098.1">
    <property type="nucleotide sequence ID" value="NZ_JAFBFI010000019.1"/>
</dbReference>
<organism evidence="7 8">
    <name type="scientific">Peribacillus deserti</name>
    <dbReference type="NCBI Taxonomy" id="673318"/>
    <lineage>
        <taxon>Bacteria</taxon>
        <taxon>Bacillati</taxon>
        <taxon>Bacillota</taxon>
        <taxon>Bacilli</taxon>
        <taxon>Bacillales</taxon>
        <taxon>Bacillaceae</taxon>
        <taxon>Peribacillus</taxon>
    </lineage>
</organism>
<evidence type="ECO:0000256" key="4">
    <source>
        <dbReference type="ARBA" id="ARBA00022989"/>
    </source>
</evidence>
<dbReference type="PANTHER" id="PTHR43701">
    <property type="entry name" value="MEMBRANE TRANSPORTER PROTEIN MJ0441-RELATED"/>
    <property type="match status" value="1"/>
</dbReference>
<keyword evidence="4 6" id="KW-1133">Transmembrane helix</keyword>
<comment type="caution">
    <text evidence="7">The sequence shown here is derived from an EMBL/GenBank/DDBJ whole genome shotgun (WGS) entry which is preliminary data.</text>
</comment>
<protein>
    <recommendedName>
        <fullName evidence="6">Probable membrane transporter protein</fullName>
    </recommendedName>
</protein>
<dbReference type="InterPro" id="IPR051598">
    <property type="entry name" value="TSUP/Inactive_protease-like"/>
</dbReference>
<keyword evidence="6" id="KW-1003">Cell membrane</keyword>
<feature type="transmembrane region" description="Helical" evidence="6">
    <location>
        <begin position="140"/>
        <end position="173"/>
    </location>
</feature>
<dbReference type="Proteomes" id="UP000823486">
    <property type="component" value="Unassembled WGS sequence"/>
</dbReference>
<evidence type="ECO:0000256" key="2">
    <source>
        <dbReference type="ARBA" id="ARBA00009142"/>
    </source>
</evidence>
<keyword evidence="5 6" id="KW-0472">Membrane</keyword>
<feature type="transmembrane region" description="Helical" evidence="6">
    <location>
        <begin position="7"/>
        <end position="32"/>
    </location>
</feature>
<comment type="subcellular location">
    <subcellularLocation>
        <location evidence="6">Cell membrane</location>
        <topology evidence="6">Multi-pass membrane protein</topology>
    </subcellularLocation>
    <subcellularLocation>
        <location evidence="1">Membrane</location>
        <topology evidence="1">Multi-pass membrane protein</topology>
    </subcellularLocation>
</comment>
<evidence type="ECO:0000313" key="8">
    <source>
        <dbReference type="Proteomes" id="UP000823486"/>
    </source>
</evidence>
<dbReference type="EMBL" id="JAFBFI010000019">
    <property type="protein sequence ID" value="MBM7694213.1"/>
    <property type="molecule type" value="Genomic_DNA"/>
</dbReference>
<feature type="transmembrane region" description="Helical" evidence="6">
    <location>
        <begin position="180"/>
        <end position="201"/>
    </location>
</feature>
<dbReference type="Pfam" id="PF01925">
    <property type="entry name" value="TauE"/>
    <property type="match status" value="1"/>
</dbReference>
<keyword evidence="8" id="KW-1185">Reference proteome</keyword>
<accession>A0ABS2QM24</accession>
<gene>
    <name evidence="7" type="ORF">JOC77_003657</name>
</gene>
<evidence type="ECO:0000256" key="1">
    <source>
        <dbReference type="ARBA" id="ARBA00004141"/>
    </source>
</evidence>
<dbReference type="InterPro" id="IPR002781">
    <property type="entry name" value="TM_pro_TauE-like"/>
</dbReference>
<dbReference type="PANTHER" id="PTHR43701:SF12">
    <property type="entry name" value="MEMBRANE TRANSPORTER PROTEIN YTNM-RELATED"/>
    <property type="match status" value="1"/>
</dbReference>
<evidence type="ECO:0000256" key="6">
    <source>
        <dbReference type="RuleBase" id="RU363041"/>
    </source>
</evidence>
<feature type="transmembrane region" description="Helical" evidence="6">
    <location>
        <begin position="207"/>
        <end position="228"/>
    </location>
</feature>
<reference evidence="7 8" key="1">
    <citation type="submission" date="2021-01" db="EMBL/GenBank/DDBJ databases">
        <title>Genomic Encyclopedia of Type Strains, Phase IV (KMG-IV): sequencing the most valuable type-strain genomes for metagenomic binning, comparative biology and taxonomic classification.</title>
        <authorList>
            <person name="Goeker M."/>
        </authorList>
    </citation>
    <scope>NUCLEOTIDE SEQUENCE [LARGE SCALE GENOMIC DNA]</scope>
    <source>
        <strain evidence="7 8">DSM 105482</strain>
    </source>
</reference>
<feature type="transmembrane region" description="Helical" evidence="6">
    <location>
        <begin position="263"/>
        <end position="282"/>
    </location>
</feature>
<name>A0ABS2QM24_9BACI</name>
<feature type="transmembrane region" description="Helical" evidence="6">
    <location>
        <begin position="44"/>
        <end position="63"/>
    </location>
</feature>